<dbReference type="OrthoDB" id="3620552at2"/>
<dbReference type="InterPro" id="IPR026467">
    <property type="entry name" value="Ser/Gly_Cys_C_dom"/>
</dbReference>
<feature type="compositionally biased region" description="Gly residues" evidence="1">
    <location>
        <begin position="251"/>
        <end position="288"/>
    </location>
</feature>
<gene>
    <name evidence="3" type="ORF">SAMN05444320_106408</name>
</gene>
<dbReference type="RefSeq" id="WP_073485718.1">
    <property type="nucleotide sequence ID" value="NZ_FQVN01000006.1"/>
</dbReference>
<evidence type="ECO:0000313" key="3">
    <source>
        <dbReference type="EMBL" id="SHG11130.1"/>
    </source>
</evidence>
<feature type="transmembrane region" description="Helical" evidence="2">
    <location>
        <begin position="12"/>
        <end position="30"/>
    </location>
</feature>
<proteinExistence type="predicted"/>
<accession>A0A1M5H549</accession>
<reference evidence="3 4" key="1">
    <citation type="submission" date="2016-11" db="EMBL/GenBank/DDBJ databases">
        <authorList>
            <person name="Jaros S."/>
            <person name="Januszkiewicz K."/>
            <person name="Wedrychowicz H."/>
        </authorList>
    </citation>
    <scope>NUCLEOTIDE SEQUENCE [LARGE SCALE GENOMIC DNA]</scope>
    <source>
        <strain evidence="3 4">DSM 44523</strain>
    </source>
</reference>
<keyword evidence="2" id="KW-0472">Membrane</keyword>
<evidence type="ECO:0000313" key="4">
    <source>
        <dbReference type="Proteomes" id="UP000184501"/>
    </source>
</evidence>
<dbReference type="EMBL" id="FQVN01000006">
    <property type="protein sequence ID" value="SHG11130.1"/>
    <property type="molecule type" value="Genomic_DNA"/>
</dbReference>
<dbReference type="AlphaFoldDB" id="A0A1M5H549"/>
<keyword evidence="4" id="KW-1185">Reference proteome</keyword>
<protein>
    <submittedName>
        <fullName evidence="3">TIGR04222 domain-containing protein</fullName>
    </submittedName>
</protein>
<evidence type="ECO:0000256" key="2">
    <source>
        <dbReference type="SAM" id="Phobius"/>
    </source>
</evidence>
<dbReference type="Proteomes" id="UP000184501">
    <property type="component" value="Unassembled WGS sequence"/>
</dbReference>
<feature type="transmembrane region" description="Helical" evidence="2">
    <location>
        <begin position="172"/>
        <end position="191"/>
    </location>
</feature>
<dbReference type="NCBIfam" id="TIGR04222">
    <property type="entry name" value="near_uncomplex"/>
    <property type="match status" value="1"/>
</dbReference>
<evidence type="ECO:0000256" key="1">
    <source>
        <dbReference type="SAM" id="MobiDB-lite"/>
    </source>
</evidence>
<keyword evidence="2" id="KW-1133">Transmembrane helix</keyword>
<organism evidence="3 4">
    <name type="scientific">Streptoalloteichus hindustanus</name>
    <dbReference type="NCBI Taxonomy" id="2017"/>
    <lineage>
        <taxon>Bacteria</taxon>
        <taxon>Bacillati</taxon>
        <taxon>Actinomycetota</taxon>
        <taxon>Actinomycetes</taxon>
        <taxon>Pseudonocardiales</taxon>
        <taxon>Pseudonocardiaceae</taxon>
        <taxon>Streptoalloteichus</taxon>
    </lineage>
</organism>
<dbReference type="STRING" id="2017.SAMN05444320_106408"/>
<sequence length="288" mass="28821">MNEPWGLSGPEFLLVYVVALGLAAVWLVAARHRMRVADGRPRTLSSEELAYLAGGPSRLADLAVGRLVTSGALRVSRGGGLRATGVPASWVIDADLLSLVAVGRALTVSQLRAAARTLPAVEEIERRLVASGAVVDPEHARAGATRAVLPAALVGVVGVLRLVNGIELNRPVLWLSLLLALTALVVVLGLVRPHPLRTTFGDQLVATARARRYSQVPTAELPMMLALVGITAMPPGPERAALLSGERSSSDGGGGSSASGGDGGSGGGSDGGSGGGGGGGCGGGGCGG</sequence>
<feature type="region of interest" description="Disordered" evidence="1">
    <location>
        <begin position="238"/>
        <end position="288"/>
    </location>
</feature>
<keyword evidence="2" id="KW-0812">Transmembrane</keyword>
<name>A0A1M5H549_STRHI</name>